<dbReference type="EMBL" id="UINC01115472">
    <property type="protein sequence ID" value="SVC86526.1"/>
    <property type="molecule type" value="Genomic_DNA"/>
</dbReference>
<name>A0A382QM56_9ZZZZ</name>
<organism evidence="1">
    <name type="scientific">marine metagenome</name>
    <dbReference type="NCBI Taxonomy" id="408172"/>
    <lineage>
        <taxon>unclassified sequences</taxon>
        <taxon>metagenomes</taxon>
        <taxon>ecological metagenomes</taxon>
    </lineage>
</organism>
<proteinExistence type="predicted"/>
<evidence type="ECO:0000313" key="1">
    <source>
        <dbReference type="EMBL" id="SVC86526.1"/>
    </source>
</evidence>
<sequence length="33" mass="3647">MLATGDDREGVARADLTLLDSAVRTLEFDERLP</sequence>
<feature type="non-terminal residue" evidence="1">
    <location>
        <position position="33"/>
    </location>
</feature>
<accession>A0A382QM56</accession>
<protein>
    <submittedName>
        <fullName evidence="1">Uncharacterized protein</fullName>
    </submittedName>
</protein>
<reference evidence="1" key="1">
    <citation type="submission" date="2018-05" db="EMBL/GenBank/DDBJ databases">
        <authorList>
            <person name="Lanie J.A."/>
            <person name="Ng W.-L."/>
            <person name="Kazmierczak K.M."/>
            <person name="Andrzejewski T.M."/>
            <person name="Davidsen T.M."/>
            <person name="Wayne K.J."/>
            <person name="Tettelin H."/>
            <person name="Glass J.I."/>
            <person name="Rusch D."/>
            <person name="Podicherti R."/>
            <person name="Tsui H.-C.T."/>
            <person name="Winkler M.E."/>
        </authorList>
    </citation>
    <scope>NUCLEOTIDE SEQUENCE</scope>
</reference>
<dbReference type="AlphaFoldDB" id="A0A382QM56"/>
<gene>
    <name evidence="1" type="ORF">METZ01_LOCUS339380</name>
</gene>